<feature type="transmembrane region" description="Helical" evidence="1">
    <location>
        <begin position="34"/>
        <end position="53"/>
    </location>
</feature>
<dbReference type="Proteomes" id="UP001058533">
    <property type="component" value="Chromosome"/>
</dbReference>
<gene>
    <name evidence="2" type="ORF">NMP03_06515</name>
</gene>
<keyword evidence="1" id="KW-0472">Membrane</keyword>
<keyword evidence="1" id="KW-1133">Transmembrane helix</keyword>
<accession>A0ABY5LCU1</accession>
<evidence type="ECO:0000256" key="1">
    <source>
        <dbReference type="SAM" id="Phobius"/>
    </source>
</evidence>
<reference evidence="2" key="1">
    <citation type="submission" date="2022-07" db="EMBL/GenBank/DDBJ databases">
        <title>Sphingomonas sp. nov., a novel bacterium isolated from the north slope of the Mount Everest.</title>
        <authorList>
            <person name="Cui X."/>
            <person name="Liu Y."/>
        </authorList>
    </citation>
    <scope>NUCLEOTIDE SEQUENCE</scope>
    <source>
        <strain evidence="2">S5-59</strain>
    </source>
</reference>
<keyword evidence="3" id="KW-1185">Reference proteome</keyword>
<organism evidence="2 3">
    <name type="scientific">Sphingomonas qomolangmaensis</name>
    <dbReference type="NCBI Taxonomy" id="2918765"/>
    <lineage>
        <taxon>Bacteria</taxon>
        <taxon>Pseudomonadati</taxon>
        <taxon>Pseudomonadota</taxon>
        <taxon>Alphaproteobacteria</taxon>
        <taxon>Sphingomonadales</taxon>
        <taxon>Sphingomonadaceae</taxon>
        <taxon>Sphingomonas</taxon>
    </lineage>
</organism>
<protein>
    <submittedName>
        <fullName evidence="2">Carboxypeptidase regulatory-like domain-containing protein</fullName>
    </submittedName>
</protein>
<proteinExistence type="predicted"/>
<evidence type="ECO:0000313" key="3">
    <source>
        <dbReference type="Proteomes" id="UP001058533"/>
    </source>
</evidence>
<name>A0ABY5LCU1_9SPHN</name>
<evidence type="ECO:0000313" key="2">
    <source>
        <dbReference type="EMBL" id="UUL83843.1"/>
    </source>
</evidence>
<keyword evidence="1" id="KW-0812">Transmembrane</keyword>
<feature type="transmembrane region" description="Helical" evidence="1">
    <location>
        <begin position="6"/>
        <end position="25"/>
    </location>
</feature>
<sequence>MTGGAFTWSLIAVGGSLLVASWLLVRRGLGPRRLVPLLALQWLASAALLLFLFPPSVRIGGGSLAVVTSPIAAVPTGNVVSLPEAGSVPGAKPVPDFAAAIASVPAGTPIELLGLGLVERDRIAVANPLRFNLPPQPAGIVAITFPEPTAPGAGFVFGGQASGLAGGTVELLDPAGTRAARVPIGTDGQFALSGIAPVAGTALFTLVARNRSGGIVERLAIPVDSREPTPPRLLILAGAPSAEVRQLRRFAEDAGIEVTLRVDLGAGLQTGDAPVAIDRATLARTDLLVIDDRRWERLGSGERGAIGSAVSGGMGLLLRPTGPLPAGVRRDWAALGLAVSGGDASLPVRIDDTPDALPLARRNLSMGGDDAVTMLRDSAGEAIATWAPRGRGRVGISSITDSYALALTGAPERYSALWSVIFSTLAREGEAAPPRLSALVRAGERGVVCGLTEDAQLLAPDGGTSRLLVDRAAKDCAAFWPLQAGWHVVRGPRDRETALYVHPTDAAPALAAAQRREATLALIGTLSGEAAERSAPGPRWPWFLFLLALLAPLWWLERRRVPTI</sequence>
<dbReference type="EMBL" id="CP101740">
    <property type="protein sequence ID" value="UUL83843.1"/>
    <property type="molecule type" value="Genomic_DNA"/>
</dbReference>
<dbReference type="RefSeq" id="WP_256507679.1">
    <property type="nucleotide sequence ID" value="NZ_CP101740.1"/>
</dbReference>